<dbReference type="OrthoDB" id="9787585at2"/>
<evidence type="ECO:0000256" key="2">
    <source>
        <dbReference type="ARBA" id="ARBA00022801"/>
    </source>
</evidence>
<dbReference type="PANTHER" id="PTHR11070">
    <property type="entry name" value="UVRD / RECB / PCRA DNA HELICASE FAMILY MEMBER"/>
    <property type="match status" value="1"/>
</dbReference>
<keyword evidence="9" id="KW-1185">Reference proteome</keyword>
<feature type="compositionally biased region" description="Polar residues" evidence="6">
    <location>
        <begin position="678"/>
        <end position="695"/>
    </location>
</feature>
<dbReference type="Proteomes" id="UP000280726">
    <property type="component" value="Unassembled WGS sequence"/>
</dbReference>
<dbReference type="GO" id="GO:0005524">
    <property type="term" value="F:ATP binding"/>
    <property type="evidence" value="ECO:0007669"/>
    <property type="project" value="UniProtKB-UniRule"/>
</dbReference>
<evidence type="ECO:0000256" key="6">
    <source>
        <dbReference type="SAM" id="MobiDB-lite"/>
    </source>
</evidence>
<name>A0A3N5A0R4_9MICO</name>
<proteinExistence type="predicted"/>
<dbReference type="Gene3D" id="3.40.50.300">
    <property type="entry name" value="P-loop containing nucleotide triphosphate hydrolases"/>
    <property type="match status" value="2"/>
</dbReference>
<evidence type="ECO:0000256" key="4">
    <source>
        <dbReference type="ARBA" id="ARBA00022840"/>
    </source>
</evidence>
<keyword evidence="4 5" id="KW-0067">ATP-binding</keyword>
<organism evidence="8 9">
    <name type="scientific">Georgenia muralis</name>
    <dbReference type="NCBI Taxonomy" id="154117"/>
    <lineage>
        <taxon>Bacteria</taxon>
        <taxon>Bacillati</taxon>
        <taxon>Actinomycetota</taxon>
        <taxon>Actinomycetes</taxon>
        <taxon>Micrococcales</taxon>
        <taxon>Bogoriellaceae</taxon>
        <taxon>Georgenia</taxon>
    </lineage>
</organism>
<dbReference type="GO" id="GO:0016787">
    <property type="term" value="F:hydrolase activity"/>
    <property type="evidence" value="ECO:0007669"/>
    <property type="project" value="UniProtKB-UniRule"/>
</dbReference>
<reference evidence="8 9" key="1">
    <citation type="submission" date="2018-11" db="EMBL/GenBank/DDBJ databases">
        <title>Sequencing the genomes of 1000 actinobacteria strains.</title>
        <authorList>
            <person name="Klenk H.-P."/>
        </authorList>
    </citation>
    <scope>NUCLEOTIDE SEQUENCE [LARGE SCALE GENOMIC DNA]</scope>
    <source>
        <strain evidence="8 9">DSM 14418</strain>
    </source>
</reference>
<evidence type="ECO:0000256" key="5">
    <source>
        <dbReference type="PROSITE-ProRule" id="PRU00560"/>
    </source>
</evidence>
<dbReference type="SUPFAM" id="SSF52540">
    <property type="entry name" value="P-loop containing nucleoside triphosphate hydrolases"/>
    <property type="match status" value="1"/>
</dbReference>
<feature type="region of interest" description="Disordered" evidence="6">
    <location>
        <begin position="1"/>
        <end position="20"/>
    </location>
</feature>
<feature type="domain" description="UvrD-like helicase ATP-binding" evidence="7">
    <location>
        <begin position="145"/>
        <end position="494"/>
    </location>
</feature>
<dbReference type="InterPro" id="IPR000212">
    <property type="entry name" value="DNA_helicase_UvrD/REP"/>
</dbReference>
<dbReference type="InterPro" id="IPR027417">
    <property type="entry name" value="P-loop_NTPase"/>
</dbReference>
<accession>A0A3N5A0R4</accession>
<dbReference type="InterPro" id="IPR014016">
    <property type="entry name" value="UvrD-like_ATP-bd"/>
</dbReference>
<evidence type="ECO:0000259" key="7">
    <source>
        <dbReference type="PROSITE" id="PS51198"/>
    </source>
</evidence>
<protein>
    <submittedName>
        <fullName evidence="8">DNA helicase IV</fullName>
    </submittedName>
</protein>
<dbReference type="Pfam" id="PF13538">
    <property type="entry name" value="UvrD_C_2"/>
    <property type="match status" value="1"/>
</dbReference>
<keyword evidence="3 5" id="KW-0347">Helicase</keyword>
<dbReference type="EMBL" id="RKRA01000001">
    <property type="protein sequence ID" value="RPF26945.1"/>
    <property type="molecule type" value="Genomic_DNA"/>
</dbReference>
<evidence type="ECO:0000256" key="3">
    <source>
        <dbReference type="ARBA" id="ARBA00022806"/>
    </source>
</evidence>
<evidence type="ECO:0000313" key="9">
    <source>
        <dbReference type="Proteomes" id="UP000280726"/>
    </source>
</evidence>
<comment type="caution">
    <text evidence="8">The sequence shown here is derived from an EMBL/GenBank/DDBJ whole genome shotgun (WGS) entry which is preliminary data.</text>
</comment>
<dbReference type="PANTHER" id="PTHR11070:SF45">
    <property type="entry name" value="DNA 3'-5' HELICASE"/>
    <property type="match status" value="1"/>
</dbReference>
<keyword evidence="1 5" id="KW-0547">Nucleotide-binding</keyword>
<sequence>MQAADAKARAALKKNADSDSTLGKPTDAVAFTKLIQDDGTEYYVGQHAITDSKRQVKVFAWKAPLIMRMREATAENPSNVRSRRDFTTAINENRIINIDDVVFAELASRIASLDDPALAVIEGDELLQEALGRGRTPELQQIVQTIQAAQSKLIRTPLERLLVIQGGPGTGKTAVALHRVSYLLFTYSDQLDPRDVLVVGPNPTFTRYIRQVLPELGDENVNQTDLQGMLSVTVSVTRKEEPAVAKLKGDGRMDELILNGLRNRVRRPADDTRFTVTGRTWAVSISPEDVDDLVENLLPLNYNNGRARFRTALMSRLGVLVRRGFDNDGTRLGRDPQELLRAADIENFVERVWPRLTPPQFLSELFGSLERLVAAAPRAFGSEEIQLLRRQSASRISEESWSKEDLVLLDAVQSEMSGATETYHHIVVDEAQDLTPMQLKAIANRSSGGSMTVVGDIAQSTGNWARNSWDDVVDELERKYEAEIVELSHGYRVPRSVMDLAADVLTQAAPGITPPVVVRDVAPGPQFRSVDLEEDFDAAVLEVVKAHSGVGRFVGVICPDSRRQDLEELLDREGVKWNDADRGGLSQSINVVSPVAAKGLEFDAIVIADPERIIEAGPEGFRMLYIAVTRTTHYLNIVHPAGHLPEVLGGTSQPVTESVAVPITGELDLDDDGPSAERSINGNGSIDDVSISSPEHSLPVTADDTRPAPTDSFSDVAAGDRASRRARTIDRHAEDVLDDLKDTVAPHLWRAVLERALEQMRSEP</sequence>
<feature type="region of interest" description="Disordered" evidence="6">
    <location>
        <begin position="666"/>
        <end position="725"/>
    </location>
</feature>
<dbReference type="Pfam" id="PF00580">
    <property type="entry name" value="UvrD-helicase"/>
    <property type="match status" value="1"/>
</dbReference>
<dbReference type="GO" id="GO:0005829">
    <property type="term" value="C:cytosol"/>
    <property type="evidence" value="ECO:0007669"/>
    <property type="project" value="TreeGrafter"/>
</dbReference>
<dbReference type="PROSITE" id="PS51198">
    <property type="entry name" value="UVRD_HELICASE_ATP_BIND"/>
    <property type="match status" value="1"/>
</dbReference>
<dbReference type="GO" id="GO:0000725">
    <property type="term" value="P:recombinational repair"/>
    <property type="evidence" value="ECO:0007669"/>
    <property type="project" value="TreeGrafter"/>
</dbReference>
<dbReference type="GO" id="GO:0003677">
    <property type="term" value="F:DNA binding"/>
    <property type="evidence" value="ECO:0007669"/>
    <property type="project" value="InterPro"/>
</dbReference>
<evidence type="ECO:0000256" key="1">
    <source>
        <dbReference type="ARBA" id="ARBA00022741"/>
    </source>
</evidence>
<dbReference type="InterPro" id="IPR027785">
    <property type="entry name" value="UvrD-like_helicase_C"/>
</dbReference>
<keyword evidence="2 5" id="KW-0378">Hydrolase</keyword>
<dbReference type="GO" id="GO:0043138">
    <property type="term" value="F:3'-5' DNA helicase activity"/>
    <property type="evidence" value="ECO:0007669"/>
    <property type="project" value="TreeGrafter"/>
</dbReference>
<gene>
    <name evidence="8" type="ORF">EDD32_1405</name>
</gene>
<evidence type="ECO:0000313" key="8">
    <source>
        <dbReference type="EMBL" id="RPF26945.1"/>
    </source>
</evidence>
<dbReference type="AlphaFoldDB" id="A0A3N5A0R4"/>
<feature type="binding site" evidence="5">
    <location>
        <begin position="166"/>
        <end position="173"/>
    </location>
    <ligand>
        <name>ATP</name>
        <dbReference type="ChEBI" id="CHEBI:30616"/>
    </ligand>
</feature>